<dbReference type="PANTHER" id="PTHR10039">
    <property type="entry name" value="AMELOGENIN"/>
    <property type="match status" value="1"/>
</dbReference>
<dbReference type="EMBL" id="CP009814">
    <property type="protein sequence ID" value="ATZ54445.1"/>
    <property type="molecule type" value="Genomic_DNA"/>
</dbReference>
<keyword evidence="2" id="KW-1133">Transmembrane helix</keyword>
<reference evidence="5 6" key="1">
    <citation type="journal article" date="2011" name="PLoS Genet.">
        <title>Genomic analysis of the necrotrophic fungal pathogens Sclerotinia sclerotiorum and Botrytis cinerea.</title>
        <authorList>
            <person name="Amselem J."/>
            <person name="Cuomo C.A."/>
            <person name="van Kan J.A."/>
            <person name="Viaud M."/>
            <person name="Benito E.P."/>
            <person name="Couloux A."/>
            <person name="Coutinho P.M."/>
            <person name="de Vries R.P."/>
            <person name="Dyer P.S."/>
            <person name="Fillinger S."/>
            <person name="Fournier E."/>
            <person name="Gout L."/>
            <person name="Hahn M."/>
            <person name="Kohn L."/>
            <person name="Lapalu N."/>
            <person name="Plummer K.M."/>
            <person name="Pradier J.M."/>
            <person name="Quevillon E."/>
            <person name="Sharon A."/>
            <person name="Simon A."/>
            <person name="ten Have A."/>
            <person name="Tudzynski B."/>
            <person name="Tudzynski P."/>
            <person name="Wincker P."/>
            <person name="Andrew M."/>
            <person name="Anthouard V."/>
            <person name="Beever R.E."/>
            <person name="Beffa R."/>
            <person name="Benoit I."/>
            <person name="Bouzid O."/>
            <person name="Brault B."/>
            <person name="Chen Z."/>
            <person name="Choquer M."/>
            <person name="Collemare J."/>
            <person name="Cotton P."/>
            <person name="Danchin E.G."/>
            <person name="Da Silva C."/>
            <person name="Gautier A."/>
            <person name="Giraud C."/>
            <person name="Giraud T."/>
            <person name="Gonzalez C."/>
            <person name="Grossetete S."/>
            <person name="Guldener U."/>
            <person name="Henrissat B."/>
            <person name="Howlett B.J."/>
            <person name="Kodira C."/>
            <person name="Kretschmer M."/>
            <person name="Lappartient A."/>
            <person name="Leroch M."/>
            <person name="Levis C."/>
            <person name="Mauceli E."/>
            <person name="Neuveglise C."/>
            <person name="Oeser B."/>
            <person name="Pearson M."/>
            <person name="Poulain J."/>
            <person name="Poussereau N."/>
            <person name="Quesneville H."/>
            <person name="Rascle C."/>
            <person name="Schumacher J."/>
            <person name="Segurens B."/>
            <person name="Sexton A."/>
            <person name="Silva E."/>
            <person name="Sirven C."/>
            <person name="Soanes D.M."/>
            <person name="Talbot N.J."/>
            <person name="Templeton M."/>
            <person name="Yandava C."/>
            <person name="Yarden O."/>
            <person name="Zeng Q."/>
            <person name="Rollins J.A."/>
            <person name="Lebrun M.H."/>
            <person name="Dickman M."/>
        </authorList>
    </citation>
    <scope>NUCLEOTIDE SEQUENCE [LARGE SCALE GENOMIC DNA]</scope>
    <source>
        <strain evidence="5 6">B05.10</strain>
    </source>
</reference>
<evidence type="ECO:0000259" key="3">
    <source>
        <dbReference type="Pfam" id="PF22939"/>
    </source>
</evidence>
<dbReference type="InterPro" id="IPR029058">
    <property type="entry name" value="AB_hydrolase_fold"/>
</dbReference>
<evidence type="ECO:0000256" key="1">
    <source>
        <dbReference type="ARBA" id="ARBA00022737"/>
    </source>
</evidence>
<sequence>MDIKPTKELLYAMAVVIVTIVYFAFTMAPTAKTTKVIEPTKTTKINPLPKKLKCFRIRGIPIETTKKSLEEELMRCLPTYGSDCSITLARSSSTRLMATLNSFETPNLSYTIDHDFLGVTPLFEGDEPFVDIVFVPGLGSHPIGSFKAKHKDYVWIRDSLPTDISSARILAYGYDTSILDRNAKQSISDLAKAFLSSVIAFRSATKASQRPLIFVAHSLGGLLVKEALYIAMISGKNPDNVDFFKSSYGLMFFGVPNLGLNNKALMQIVAGGLNEQMIKDLQVADEDHEPTQFLSTIKQNFKQCCKRGQFQIRSYYEQKETQMVRKLDNGSLVKDGPLCFMVSKSSACQIGIDDNFCYEEGLLRDHSDLVKFSDQSDVDYIKVLHTLKGLVDRAPNIIEARFASIKKLSSAEKRHWDDLNIPPYGNFKETKKVRTAVEGTLQWLVTDQPLEFQDHPERLQKSDFIEWRDSNQSCVLLITGTPGQGKSVLSNFVIDHLQEQQKPQNKIIYYFCNIKNEESSRTASSILRSFIVQLCEDQRLYHKLPNRFQNKDEKEFFTDSFDNLWRIFLDLISTDIYNRIYCIIDGLDVYGTEMKSLLEYLNEHLKTIRIGEPFLKLLCTSRPEEFVVDIAFSPSKTLCASEEDLTTFIKSELRSFRTKFTDDMKGYILKAAKEKAGTTFLWISILLREIQGLRLPSRKDVEKKMKQLPLEINDLYKSLLQKVLGSPKDIAILTWITYAARPLSFKELEVALAIGMTENATSWKNCKEEKIVLNAEVIQTSLGSLIDVIGPNPFLIHQTLRDFLKSSGILEKAEILNQFERPGMLLANTCISYLNFDDIAEAKRLKMLDEMSLHSYAAEFWYEHIDTLNEAQNNFEQLKCLSSAKGQAIWLPSNTRYSSRYGEIPVSIWTLAIIINKEWFARLLTNTIPSRITEELGDHYILPAAESSINVFRELLNGLYSARVSITKEVIEAAARNNESGEEVLELLFEERGAEVMITEEVMKAVVGNWSSGKEIMKLLFEKRGAEVIITEEVVKAAVGNRGSGKEIMMLLLEKRGAEVMITEEVMKAAVGNWVSGKEVMMLLLEEQGAEVMITEEVVKAVAGNWNSGKEVMMLLLEKRGAEVIITEEVVKAAAGNWYGKEIMMLLLEKRGAEVMITEEVVKAAAGNWNSGKEVMMLLLEKRGAEVAITKEVVELITGRFDKEVMMLLLEKRGAEVMITEEVVKAAAGNGGSGKEIMMLLLEKRGAEVMITEEVVKAAAGNRDSGKEVMMFLFEERGAEVMITEEVVKAAAGNWHGKEIMMLLLEKRGAEVMITEEVVKAAAGNKRSGKEMMMLLLEKRGAEVVITEEVVELIADRFDEKVITLLFEKQKADIAITKEVIKAAATNV</sequence>
<keyword evidence="2" id="KW-0472">Membrane</keyword>
<name>A0A384JV28_BOTFB</name>
<gene>
    <name evidence="5" type="ORF">BCIN_10g04480</name>
</gene>
<feature type="domain" description="Nephrocystin 3-like N-terminal" evidence="4">
    <location>
        <begin position="459"/>
        <end position="622"/>
    </location>
</feature>
<dbReference type="VEuPathDB" id="FungiDB:Bcin10g04480"/>
<protein>
    <recommendedName>
        <fullName evidence="7">NACHT domain-containing protein</fullName>
    </recommendedName>
</protein>
<keyword evidence="2" id="KW-0812">Transmembrane</keyword>
<evidence type="ECO:0000313" key="5">
    <source>
        <dbReference type="EMBL" id="ATZ54445.1"/>
    </source>
</evidence>
<dbReference type="Proteomes" id="UP000001798">
    <property type="component" value="Chromosome 10"/>
</dbReference>
<dbReference type="OrthoDB" id="7464126at2759"/>
<dbReference type="Gene3D" id="3.40.50.300">
    <property type="entry name" value="P-loop containing nucleotide triphosphate hydrolases"/>
    <property type="match status" value="1"/>
</dbReference>
<reference evidence="5 6" key="2">
    <citation type="journal article" date="2012" name="Eukaryot. Cell">
        <title>Genome update of Botrytis cinerea strains B05.10 and T4.</title>
        <authorList>
            <person name="Staats M."/>
            <person name="van Kan J.A."/>
        </authorList>
    </citation>
    <scope>NUCLEOTIDE SEQUENCE [LARGE SCALE GENOMIC DNA]</scope>
    <source>
        <strain evidence="5 6">B05.10</strain>
    </source>
</reference>
<dbReference type="Gene3D" id="1.20.5.340">
    <property type="match status" value="6"/>
</dbReference>
<dbReference type="InterPro" id="IPR056884">
    <property type="entry name" value="NPHP3-like_N"/>
</dbReference>
<dbReference type="Pfam" id="PF24883">
    <property type="entry name" value="NPHP3_N"/>
    <property type="match status" value="1"/>
</dbReference>
<dbReference type="PANTHER" id="PTHR10039:SF14">
    <property type="entry name" value="NACHT DOMAIN-CONTAINING PROTEIN"/>
    <property type="match status" value="1"/>
</dbReference>
<dbReference type="RefSeq" id="XP_024551423.1">
    <property type="nucleotide sequence ID" value="XM_024695629.1"/>
</dbReference>
<dbReference type="SUPFAM" id="SSF52540">
    <property type="entry name" value="P-loop containing nucleoside triphosphate hydrolases"/>
    <property type="match status" value="1"/>
</dbReference>
<dbReference type="KEGG" id="bfu:BCIN_10g04480"/>
<dbReference type="Gene3D" id="3.40.50.1820">
    <property type="entry name" value="alpha/beta hydrolase"/>
    <property type="match status" value="1"/>
</dbReference>
<evidence type="ECO:0008006" key="7">
    <source>
        <dbReference type="Google" id="ProtNLM"/>
    </source>
</evidence>
<keyword evidence="6" id="KW-1185">Reference proteome</keyword>
<dbReference type="SUPFAM" id="SSF53474">
    <property type="entry name" value="alpha/beta-Hydrolases"/>
    <property type="match status" value="1"/>
</dbReference>
<dbReference type="InterPro" id="IPR027417">
    <property type="entry name" value="P-loop_NTPase"/>
</dbReference>
<evidence type="ECO:0000256" key="2">
    <source>
        <dbReference type="SAM" id="Phobius"/>
    </source>
</evidence>
<organism evidence="5 6">
    <name type="scientific">Botryotinia fuckeliana (strain B05.10)</name>
    <name type="common">Noble rot fungus</name>
    <name type="synonym">Botrytis cinerea</name>
    <dbReference type="NCBI Taxonomy" id="332648"/>
    <lineage>
        <taxon>Eukaryota</taxon>
        <taxon>Fungi</taxon>
        <taxon>Dikarya</taxon>
        <taxon>Ascomycota</taxon>
        <taxon>Pezizomycotina</taxon>
        <taxon>Leotiomycetes</taxon>
        <taxon>Helotiales</taxon>
        <taxon>Sclerotiniaceae</taxon>
        <taxon>Botrytis</taxon>
    </lineage>
</organism>
<dbReference type="InterPro" id="IPR055530">
    <property type="entry name" value="DUF7104"/>
</dbReference>
<dbReference type="GeneID" id="5437948"/>
<proteinExistence type="predicted"/>
<dbReference type="Pfam" id="PF23397">
    <property type="entry name" value="DUF7104"/>
    <property type="match status" value="14"/>
</dbReference>
<evidence type="ECO:0000313" key="6">
    <source>
        <dbReference type="Proteomes" id="UP000001798"/>
    </source>
</evidence>
<feature type="transmembrane region" description="Helical" evidence="2">
    <location>
        <begin position="9"/>
        <end position="28"/>
    </location>
</feature>
<keyword evidence="1" id="KW-0677">Repeat</keyword>
<dbReference type="Pfam" id="PF22939">
    <property type="entry name" value="WHD_GPIID"/>
    <property type="match status" value="1"/>
</dbReference>
<dbReference type="InterPro" id="IPR054471">
    <property type="entry name" value="GPIID_WHD"/>
</dbReference>
<feature type="domain" description="GPI inositol-deacylase winged helix" evidence="3">
    <location>
        <begin position="729"/>
        <end position="808"/>
    </location>
</feature>
<accession>A0A384JV28</accession>
<reference evidence="5 6" key="3">
    <citation type="journal article" date="2017" name="Mol. Plant Pathol.">
        <title>A gapless genome sequence of the fungus Botrytis cinerea.</title>
        <authorList>
            <person name="Van Kan J.A."/>
            <person name="Stassen J.H."/>
            <person name="Mosbach A."/>
            <person name="Van Der Lee T.A."/>
            <person name="Faino L."/>
            <person name="Farmer A.D."/>
            <person name="Papasotiriou D.G."/>
            <person name="Zhou S."/>
            <person name="Seidl M.F."/>
            <person name="Cottam E."/>
            <person name="Edel D."/>
            <person name="Hahn M."/>
            <person name="Schwartz D.C."/>
            <person name="Dietrich R.A."/>
            <person name="Widdison S."/>
            <person name="Scalliet G."/>
        </authorList>
    </citation>
    <scope>NUCLEOTIDE SEQUENCE [LARGE SCALE GENOMIC DNA]</scope>
    <source>
        <strain evidence="5 6">B05.10</strain>
    </source>
</reference>
<evidence type="ECO:0000259" key="4">
    <source>
        <dbReference type="Pfam" id="PF24883"/>
    </source>
</evidence>